<evidence type="ECO:0000256" key="1">
    <source>
        <dbReference type="ARBA" id="ARBA00008416"/>
    </source>
</evidence>
<dbReference type="InterPro" id="IPR014710">
    <property type="entry name" value="RmlC-like_jellyroll"/>
</dbReference>
<name>A0AA37K8G1_9BACT</name>
<dbReference type="PANTHER" id="PTHR43212:SF3">
    <property type="entry name" value="QUERCETIN 2,3-DIOXYGENASE"/>
    <property type="match status" value="1"/>
</dbReference>
<proteinExistence type="inferred from homology"/>
<comment type="similarity">
    <text evidence="1 3">Belongs to the pirin family.</text>
</comment>
<dbReference type="InterPro" id="IPR011051">
    <property type="entry name" value="RmlC_Cupin_sf"/>
</dbReference>
<feature type="binding site" evidence="2">
    <location>
        <position position="114"/>
    </location>
    <ligand>
        <name>Fe cation</name>
        <dbReference type="ChEBI" id="CHEBI:24875"/>
    </ligand>
</feature>
<dbReference type="EMBL" id="BQNZ01000001">
    <property type="protein sequence ID" value="GKH71088.1"/>
    <property type="molecule type" value="Genomic_DNA"/>
</dbReference>
<keyword evidence="2" id="KW-0408">Iron</keyword>
<sequence length="245" mass="27396">MDEINKGGLFMKTVVDKANTRGYANHGWLKTHHTFSFANYYNPKRVHFGMLRVLNDDSVAPGEGFDTHPHKNMEVISIPLKGYLRHGDSIRNSEVITPGDIQVMSAGTGIFHSEFNDSGEEQLDFLQIWVFPREENTAPHYKSYDIRPVLKKNELGVMIAPDGSAPASINQDAWFSMGTLDAGLVKEYKLHGKKNGVYLFVIEGEVEVANTVLSKRDGAGFWDTDSIAIEVLKHATVLLMEVPME</sequence>
<dbReference type="InterPro" id="IPR012093">
    <property type="entry name" value="Pirin"/>
</dbReference>
<evidence type="ECO:0000259" key="5">
    <source>
        <dbReference type="Pfam" id="PF17954"/>
    </source>
</evidence>
<evidence type="ECO:0000256" key="2">
    <source>
        <dbReference type="PIRSR" id="PIRSR006232-1"/>
    </source>
</evidence>
<dbReference type="InterPro" id="IPR041602">
    <property type="entry name" value="Quercetinase_C"/>
</dbReference>
<dbReference type="Proteomes" id="UP001055114">
    <property type="component" value="Unassembled WGS sequence"/>
</dbReference>
<evidence type="ECO:0000259" key="4">
    <source>
        <dbReference type="Pfam" id="PF02678"/>
    </source>
</evidence>
<feature type="domain" description="Quercetin 2,3-dioxygenase C-terminal cupin" evidence="5">
    <location>
        <begin position="159"/>
        <end position="242"/>
    </location>
</feature>
<comment type="caution">
    <text evidence="6">The sequence shown here is derived from an EMBL/GenBank/DDBJ whole genome shotgun (WGS) entry which is preliminary data.</text>
</comment>
<feature type="binding site" evidence="2">
    <location>
        <position position="68"/>
    </location>
    <ligand>
        <name>Fe cation</name>
        <dbReference type="ChEBI" id="CHEBI:24875"/>
    </ligand>
</feature>
<reference evidence="6" key="1">
    <citation type="submission" date="2022-01" db="EMBL/GenBank/DDBJ databases">
        <title>Novel bile acid biosynthetic pathways are enriched in the microbiome of centenarians.</title>
        <authorList>
            <person name="Sato Y."/>
            <person name="Atarashi K."/>
            <person name="Plichta R.D."/>
            <person name="Arai Y."/>
            <person name="Sasajima S."/>
            <person name="Kearney M.S."/>
            <person name="Suda W."/>
            <person name="Takeshita K."/>
            <person name="Sasaki T."/>
            <person name="Okamoto S."/>
            <person name="Skelly N.A."/>
            <person name="Okamura Y."/>
            <person name="Vlamakis H."/>
            <person name="Li Y."/>
            <person name="Tanoue T."/>
            <person name="Takei H."/>
            <person name="Nittono H."/>
            <person name="Narushima S."/>
            <person name="Irie J."/>
            <person name="Itoh H."/>
            <person name="Moriya K."/>
            <person name="Sugiura Y."/>
            <person name="Suematsu M."/>
            <person name="Moritoki N."/>
            <person name="Shibata S."/>
            <person name="Littman R.D."/>
            <person name="Fischbach A.M."/>
            <person name="Uwamino Y."/>
            <person name="Inoue T."/>
            <person name="Honda A."/>
            <person name="Hattori M."/>
            <person name="Murai T."/>
            <person name="Xavier J.R."/>
            <person name="Hirose N."/>
            <person name="Honda K."/>
        </authorList>
    </citation>
    <scope>NUCLEOTIDE SEQUENCE</scope>
    <source>
        <strain evidence="6">CE91-St3</strain>
    </source>
</reference>
<dbReference type="CDD" id="cd02910">
    <property type="entry name" value="cupin_Yhhw_N"/>
    <property type="match status" value="1"/>
</dbReference>
<dbReference type="InterPro" id="IPR003829">
    <property type="entry name" value="Pirin_N_dom"/>
</dbReference>
<feature type="binding site" evidence="2">
    <location>
        <position position="112"/>
    </location>
    <ligand>
        <name>Fe cation</name>
        <dbReference type="ChEBI" id="CHEBI:24875"/>
    </ligand>
</feature>
<dbReference type="Pfam" id="PF02678">
    <property type="entry name" value="Pirin"/>
    <property type="match status" value="1"/>
</dbReference>
<gene>
    <name evidence="6" type="ORF">CE91St3_09510</name>
</gene>
<comment type="cofactor">
    <cofactor evidence="2">
        <name>Fe cation</name>
        <dbReference type="ChEBI" id="CHEBI:24875"/>
    </cofactor>
    <text evidence="2">Binds 1 Fe cation per subunit.</text>
</comment>
<dbReference type="PIRSF" id="PIRSF006232">
    <property type="entry name" value="Pirin"/>
    <property type="match status" value="1"/>
</dbReference>
<dbReference type="Gene3D" id="2.60.120.10">
    <property type="entry name" value="Jelly Rolls"/>
    <property type="match status" value="2"/>
</dbReference>
<evidence type="ECO:0000313" key="6">
    <source>
        <dbReference type="EMBL" id="GKH71088.1"/>
    </source>
</evidence>
<evidence type="ECO:0000256" key="3">
    <source>
        <dbReference type="RuleBase" id="RU003457"/>
    </source>
</evidence>
<evidence type="ECO:0000313" key="7">
    <source>
        <dbReference type="Proteomes" id="UP001055114"/>
    </source>
</evidence>
<dbReference type="AlphaFoldDB" id="A0AA37K8G1"/>
<dbReference type="Pfam" id="PF17954">
    <property type="entry name" value="Pirin_C_2"/>
    <property type="match status" value="1"/>
</dbReference>
<dbReference type="SUPFAM" id="SSF51182">
    <property type="entry name" value="RmlC-like cupins"/>
    <property type="match status" value="1"/>
</dbReference>
<keyword evidence="2" id="KW-0479">Metal-binding</keyword>
<accession>A0AA37K8G1</accession>
<evidence type="ECO:0008006" key="8">
    <source>
        <dbReference type="Google" id="ProtNLM"/>
    </source>
</evidence>
<feature type="binding site" evidence="2">
    <location>
        <position position="70"/>
    </location>
    <ligand>
        <name>Fe cation</name>
        <dbReference type="ChEBI" id="CHEBI:24875"/>
    </ligand>
</feature>
<feature type="domain" description="Pirin N-terminal" evidence="4">
    <location>
        <begin position="21"/>
        <end position="130"/>
    </location>
</feature>
<organism evidence="6 7">
    <name type="scientific">Parabacteroides merdae</name>
    <dbReference type="NCBI Taxonomy" id="46503"/>
    <lineage>
        <taxon>Bacteria</taxon>
        <taxon>Pseudomonadati</taxon>
        <taxon>Bacteroidota</taxon>
        <taxon>Bacteroidia</taxon>
        <taxon>Bacteroidales</taxon>
        <taxon>Tannerellaceae</taxon>
        <taxon>Parabacteroides</taxon>
    </lineage>
</organism>
<dbReference type="PANTHER" id="PTHR43212">
    <property type="entry name" value="QUERCETIN 2,3-DIOXYGENASE"/>
    <property type="match status" value="1"/>
</dbReference>
<dbReference type="GO" id="GO:0046872">
    <property type="term" value="F:metal ion binding"/>
    <property type="evidence" value="ECO:0007669"/>
    <property type="project" value="UniProtKB-KW"/>
</dbReference>
<protein>
    <recommendedName>
        <fullName evidence="8">Pirin family protein</fullName>
    </recommendedName>
</protein>